<keyword evidence="8 11" id="KW-0808">Transferase</keyword>
<evidence type="ECO:0000256" key="1">
    <source>
        <dbReference type="ARBA" id="ARBA00002056"/>
    </source>
</evidence>
<dbReference type="EC" id="2.4.1.182" evidence="3 11"/>
<dbReference type="HAMAP" id="MF_00392">
    <property type="entry name" value="LpxB"/>
    <property type="match status" value="1"/>
</dbReference>
<sequence>MCYLENDQHPQLVAIVAGEASGDHHGADLVSKILATSSKSIRFCGIGGSHMKAAGVEILHNSAHLAVIGLVEILSHFRKVYKVLRKMRQFLKESRPDLLILIDYPEFNLRLAKTAKQLGIKVLYYISPQIWAWREYRVHQIKKLVDMMAVIFPFEVPFYDRAGVPVCFVGHPLKNKVKSNLTRNKALTKFGLESHHLTLGLFPGSRKSEIKRILPILIQAAEKISLKIPNTQYLLPLASTLTETELAPYLAKSTVPIKVISHCPYDVMVACDSIIAASGTVTLEIALIGAPMIVVYKVKAFTYWIGRLLIKVKYIALCNIIAEELVVPELIQAEASPEHIAEETLNLLQNENKVKAMKEKFEFVKARLEIPSQINISNLALEMLNTV</sequence>
<dbReference type="Pfam" id="PF02684">
    <property type="entry name" value="LpxB"/>
    <property type="match status" value="1"/>
</dbReference>
<comment type="function">
    <text evidence="1 11">Condensation of UDP-2,3-diacylglucosamine and 2,3-diacylglucosamine-1-phosphate to form lipid A disaccharide, a precursor of lipid A, a phosphorylated glycolipid that anchors the lipopolysaccharide to the outer membrane of the cell.</text>
</comment>
<accession>A0A7G1Q9H4</accession>
<evidence type="ECO:0000256" key="7">
    <source>
        <dbReference type="ARBA" id="ARBA00022676"/>
    </source>
</evidence>
<keyword evidence="7 11" id="KW-0328">Glycosyltransferase</keyword>
<evidence type="ECO:0000256" key="8">
    <source>
        <dbReference type="ARBA" id="ARBA00022679"/>
    </source>
</evidence>
<keyword evidence="9 11" id="KW-0443">Lipid metabolism</keyword>
<dbReference type="UniPathway" id="UPA00973"/>
<dbReference type="InterPro" id="IPR003835">
    <property type="entry name" value="Glyco_trans_19"/>
</dbReference>
<keyword evidence="6 11" id="KW-0441">Lipid A biosynthesis</keyword>
<evidence type="ECO:0000256" key="3">
    <source>
        <dbReference type="ARBA" id="ARBA00012687"/>
    </source>
</evidence>
<evidence type="ECO:0000256" key="11">
    <source>
        <dbReference type="HAMAP-Rule" id="MF_00392"/>
    </source>
</evidence>
<protein>
    <recommendedName>
        <fullName evidence="4 11">Lipid-A-disaccharide synthase</fullName>
        <ecNumber evidence="3 11">2.4.1.182</ecNumber>
    </recommendedName>
</protein>
<dbReference type="PANTHER" id="PTHR30372:SF4">
    <property type="entry name" value="LIPID-A-DISACCHARIDE SYNTHASE, MITOCHONDRIAL-RELATED"/>
    <property type="match status" value="1"/>
</dbReference>
<dbReference type="PANTHER" id="PTHR30372">
    <property type="entry name" value="LIPID-A-DISACCHARIDE SYNTHASE"/>
    <property type="match status" value="1"/>
</dbReference>
<dbReference type="EMBL" id="LR778175">
    <property type="protein sequence ID" value="CAB1275430.1"/>
    <property type="molecule type" value="Genomic_DNA"/>
</dbReference>
<organism evidence="12 13">
    <name type="scientific">Candidatus Nitrosacidococcus tergens</name>
    <dbReference type="NCBI Taxonomy" id="553981"/>
    <lineage>
        <taxon>Bacteria</taxon>
        <taxon>Pseudomonadati</taxon>
        <taxon>Pseudomonadota</taxon>
        <taxon>Gammaproteobacteria</taxon>
        <taxon>Chromatiales</taxon>
        <taxon>Chromatiaceae</taxon>
        <taxon>Candidatus Nitrosacidococcus</taxon>
    </lineage>
</organism>
<dbReference type="SUPFAM" id="SSF53756">
    <property type="entry name" value="UDP-Glycosyltransferase/glycogen phosphorylase"/>
    <property type="match status" value="1"/>
</dbReference>
<dbReference type="GO" id="GO:0008915">
    <property type="term" value="F:lipid-A-disaccharide synthase activity"/>
    <property type="evidence" value="ECO:0007669"/>
    <property type="project" value="UniProtKB-UniRule"/>
</dbReference>
<comment type="pathway">
    <text evidence="11">Bacterial outer membrane biogenesis; LPS lipid A biosynthesis.</text>
</comment>
<evidence type="ECO:0000256" key="4">
    <source>
        <dbReference type="ARBA" id="ARBA00020902"/>
    </source>
</evidence>
<keyword evidence="5 11" id="KW-0444">Lipid biosynthesis</keyword>
<dbReference type="AlphaFoldDB" id="A0A7G1Q9H4"/>
<gene>
    <name evidence="11 12" type="primary">lpxB</name>
    <name evidence="12" type="ORF">NSCAC_0662</name>
</gene>
<dbReference type="KEGG" id="ntg:NSCAC_0662"/>
<name>A0A7G1Q9H4_9GAMM</name>
<dbReference type="GO" id="GO:0016020">
    <property type="term" value="C:membrane"/>
    <property type="evidence" value="ECO:0007669"/>
    <property type="project" value="GOC"/>
</dbReference>
<evidence type="ECO:0000256" key="2">
    <source>
        <dbReference type="ARBA" id="ARBA00007868"/>
    </source>
</evidence>
<proteinExistence type="inferred from homology"/>
<evidence type="ECO:0000313" key="13">
    <source>
        <dbReference type="Proteomes" id="UP000516072"/>
    </source>
</evidence>
<comment type="catalytic activity">
    <reaction evidence="10 11">
        <text>a lipid X + a UDP-2-N,3-O-bis[(3R)-3-hydroxyacyl]-alpha-D-glucosamine = a lipid A disaccharide + UDP + H(+)</text>
        <dbReference type="Rhea" id="RHEA:67828"/>
        <dbReference type="ChEBI" id="CHEBI:15378"/>
        <dbReference type="ChEBI" id="CHEBI:58223"/>
        <dbReference type="ChEBI" id="CHEBI:137748"/>
        <dbReference type="ChEBI" id="CHEBI:176338"/>
        <dbReference type="ChEBI" id="CHEBI:176343"/>
        <dbReference type="EC" id="2.4.1.182"/>
    </reaction>
</comment>
<evidence type="ECO:0000256" key="6">
    <source>
        <dbReference type="ARBA" id="ARBA00022556"/>
    </source>
</evidence>
<reference evidence="12 13" key="1">
    <citation type="submission" date="2020-03" db="EMBL/GenBank/DDBJ databases">
        <authorList>
            <person name="Picone N."/>
        </authorList>
    </citation>
    <scope>NUCLEOTIDE SEQUENCE [LARGE SCALE GENOMIC DNA]</scope>
    <source>
        <strain evidence="12">NSCAC1</strain>
    </source>
</reference>
<evidence type="ECO:0000256" key="9">
    <source>
        <dbReference type="ARBA" id="ARBA00023098"/>
    </source>
</evidence>
<comment type="similarity">
    <text evidence="2 11">Belongs to the LpxB family.</text>
</comment>
<evidence type="ECO:0000313" key="12">
    <source>
        <dbReference type="EMBL" id="CAB1275430.1"/>
    </source>
</evidence>
<dbReference type="Proteomes" id="UP000516072">
    <property type="component" value="Chromosome"/>
</dbReference>
<dbReference type="GO" id="GO:0009245">
    <property type="term" value="P:lipid A biosynthetic process"/>
    <property type="evidence" value="ECO:0007669"/>
    <property type="project" value="UniProtKB-UniRule"/>
</dbReference>
<evidence type="ECO:0000256" key="10">
    <source>
        <dbReference type="ARBA" id="ARBA00048975"/>
    </source>
</evidence>
<keyword evidence="13" id="KW-1185">Reference proteome</keyword>
<dbReference type="GO" id="GO:0005543">
    <property type="term" value="F:phospholipid binding"/>
    <property type="evidence" value="ECO:0007669"/>
    <property type="project" value="TreeGrafter"/>
</dbReference>
<evidence type="ECO:0000256" key="5">
    <source>
        <dbReference type="ARBA" id="ARBA00022516"/>
    </source>
</evidence>
<dbReference type="NCBIfam" id="TIGR00215">
    <property type="entry name" value="lpxB"/>
    <property type="match status" value="1"/>
</dbReference>